<comment type="caution">
    <text evidence="9">The sequence shown here is derived from an EMBL/GenBank/DDBJ whole genome shotgun (WGS) entry which is preliminary data.</text>
</comment>
<dbReference type="Pfam" id="PF04055">
    <property type="entry name" value="Radical_SAM"/>
    <property type="match status" value="1"/>
</dbReference>
<sequence>MKLKFRQYGMRFYPRGSNFAPPNPPPPPRLVVFPVNRDSDSDASKSCNDQAWIAEGLPINAFGKALRRRFGGRVQRVSIDAGFTCPNVDGAVTRGGCNFCDNRSFSPSRRVRLKQVHDQLTGGIITVRKRYNKVAGFIAYFQPATNTYAPVEQLREVYELALSLNDSPDFHDEVVGLAIGTRPDCLPESVLSLIEELAQRTYVSLEYGMQTIHDAGLVWMNRAHTHADMVNAIDRSRGRGFEMCGHVILGIPGETHEMMMQTAAEIGRLGFDAIKLHNLYAVHGTPLGDQVLAGEVRMMEREIYLQTVVDFLERIPPDVVVERISGDAPSDFLIEPKWCLEKSSLRSDVEAELARRGTRQGSHFVPPAQPPADRPVPEDKTPDSIRAKIETRGRLPVLKMES</sequence>
<evidence type="ECO:0000256" key="5">
    <source>
        <dbReference type="ARBA" id="ARBA00023004"/>
    </source>
</evidence>
<evidence type="ECO:0000256" key="6">
    <source>
        <dbReference type="ARBA" id="ARBA00023014"/>
    </source>
</evidence>
<dbReference type="SFLD" id="SFLDG01086">
    <property type="entry name" value="elongater_protein-like"/>
    <property type="match status" value="1"/>
</dbReference>
<name>A0A5C6EIK8_9BACT</name>
<dbReference type="GO" id="GO:0051539">
    <property type="term" value="F:4 iron, 4 sulfur cluster binding"/>
    <property type="evidence" value="ECO:0007669"/>
    <property type="project" value="UniProtKB-KW"/>
</dbReference>
<dbReference type="InterPro" id="IPR007197">
    <property type="entry name" value="rSAM"/>
</dbReference>
<reference evidence="9 10" key="1">
    <citation type="submission" date="2019-02" db="EMBL/GenBank/DDBJ databases">
        <title>Deep-cultivation of Planctomycetes and their phenomic and genomic characterization uncovers novel biology.</title>
        <authorList>
            <person name="Wiegand S."/>
            <person name="Jogler M."/>
            <person name="Boedeker C."/>
            <person name="Pinto D."/>
            <person name="Vollmers J."/>
            <person name="Rivas-Marin E."/>
            <person name="Kohn T."/>
            <person name="Peeters S.H."/>
            <person name="Heuer A."/>
            <person name="Rast P."/>
            <person name="Oberbeckmann S."/>
            <person name="Bunk B."/>
            <person name="Jeske O."/>
            <person name="Meyerdierks A."/>
            <person name="Storesund J.E."/>
            <person name="Kallscheuer N."/>
            <person name="Luecker S."/>
            <person name="Lage O.M."/>
            <person name="Pohl T."/>
            <person name="Merkel B.J."/>
            <person name="Hornburger P."/>
            <person name="Mueller R.-W."/>
            <person name="Bruemmer F."/>
            <person name="Labrenz M."/>
            <person name="Spormann A.M."/>
            <person name="Op Den Camp H."/>
            <person name="Overmann J."/>
            <person name="Amann R."/>
            <person name="Jetten M.S.M."/>
            <person name="Mascher T."/>
            <person name="Medema M.H."/>
            <person name="Devos D.P."/>
            <person name="Kaster A.-K."/>
            <person name="Ovreas L."/>
            <person name="Rohde M."/>
            <person name="Galperin M.Y."/>
            <person name="Jogler C."/>
        </authorList>
    </citation>
    <scope>NUCLEOTIDE SEQUENCE [LARGE SCALE GENOMIC DNA]</scope>
    <source>
        <strain evidence="9 10">Poly59</strain>
    </source>
</reference>
<dbReference type="AlphaFoldDB" id="A0A5C6EIK8"/>
<keyword evidence="10" id="KW-1185">Reference proteome</keyword>
<keyword evidence="5" id="KW-0408">Iron</keyword>
<keyword evidence="2" id="KW-0004">4Fe-4S</keyword>
<evidence type="ECO:0000313" key="9">
    <source>
        <dbReference type="EMBL" id="TWU48320.1"/>
    </source>
</evidence>
<dbReference type="InterPro" id="IPR006638">
    <property type="entry name" value="Elp3/MiaA/NifB-like_rSAM"/>
</dbReference>
<dbReference type="GO" id="GO:0046872">
    <property type="term" value="F:metal ion binding"/>
    <property type="evidence" value="ECO:0007669"/>
    <property type="project" value="UniProtKB-KW"/>
</dbReference>
<dbReference type="PANTHER" id="PTHR11135">
    <property type="entry name" value="HISTONE ACETYLTRANSFERASE-RELATED"/>
    <property type="match status" value="1"/>
</dbReference>
<evidence type="ECO:0000256" key="1">
    <source>
        <dbReference type="ARBA" id="ARBA00001966"/>
    </source>
</evidence>
<dbReference type="GO" id="GO:0003824">
    <property type="term" value="F:catalytic activity"/>
    <property type="evidence" value="ECO:0007669"/>
    <property type="project" value="InterPro"/>
</dbReference>
<dbReference type="SMART" id="SM00729">
    <property type="entry name" value="Elp3"/>
    <property type="match status" value="1"/>
</dbReference>
<dbReference type="NCBIfam" id="TIGR01212">
    <property type="entry name" value="TIGR01212 family radical SAM protein"/>
    <property type="match status" value="1"/>
</dbReference>
<dbReference type="SFLD" id="SFLDS00029">
    <property type="entry name" value="Radical_SAM"/>
    <property type="match status" value="1"/>
</dbReference>
<dbReference type="SUPFAM" id="SSF102114">
    <property type="entry name" value="Radical SAM enzymes"/>
    <property type="match status" value="1"/>
</dbReference>
<keyword evidence="3" id="KW-0949">S-adenosyl-L-methionine</keyword>
<evidence type="ECO:0000256" key="7">
    <source>
        <dbReference type="SAM" id="MobiDB-lite"/>
    </source>
</evidence>
<keyword evidence="4" id="KW-0479">Metal-binding</keyword>
<feature type="domain" description="Radical SAM core" evidence="8">
    <location>
        <begin position="69"/>
        <end position="318"/>
    </location>
</feature>
<evidence type="ECO:0000256" key="3">
    <source>
        <dbReference type="ARBA" id="ARBA00022691"/>
    </source>
</evidence>
<dbReference type="InterPro" id="IPR005911">
    <property type="entry name" value="YhcC-like"/>
</dbReference>
<dbReference type="InterPro" id="IPR058240">
    <property type="entry name" value="rSAM_sf"/>
</dbReference>
<protein>
    <submittedName>
        <fullName evidence="9">Coproporphyrinogen III oxidase</fullName>
    </submittedName>
</protein>
<feature type="region of interest" description="Disordered" evidence="7">
    <location>
        <begin position="355"/>
        <end position="402"/>
    </location>
</feature>
<dbReference type="SFLD" id="SFLDG01091">
    <property type="entry name" value="uncharacterized_CHP01210-like"/>
    <property type="match status" value="1"/>
</dbReference>
<evidence type="ECO:0000256" key="4">
    <source>
        <dbReference type="ARBA" id="ARBA00022723"/>
    </source>
</evidence>
<dbReference type="InterPro" id="IPR032432">
    <property type="entry name" value="Radical_SAM_C"/>
</dbReference>
<accession>A0A5C6EIK8</accession>
<evidence type="ECO:0000259" key="8">
    <source>
        <dbReference type="PROSITE" id="PS51918"/>
    </source>
</evidence>
<dbReference type="Gene3D" id="3.80.30.20">
    <property type="entry name" value="tm_1862 like domain"/>
    <property type="match status" value="1"/>
</dbReference>
<dbReference type="Pfam" id="PF16199">
    <property type="entry name" value="Radical_SAM_C"/>
    <property type="match status" value="1"/>
</dbReference>
<evidence type="ECO:0000313" key="10">
    <source>
        <dbReference type="Proteomes" id="UP000317977"/>
    </source>
</evidence>
<dbReference type="PANTHER" id="PTHR11135:SF1">
    <property type="entry name" value="PROTEIN YHCC"/>
    <property type="match status" value="1"/>
</dbReference>
<dbReference type="PROSITE" id="PS51918">
    <property type="entry name" value="RADICAL_SAM"/>
    <property type="match status" value="1"/>
</dbReference>
<organism evidence="9 10">
    <name type="scientific">Rubripirellula reticaptiva</name>
    <dbReference type="NCBI Taxonomy" id="2528013"/>
    <lineage>
        <taxon>Bacteria</taxon>
        <taxon>Pseudomonadati</taxon>
        <taxon>Planctomycetota</taxon>
        <taxon>Planctomycetia</taxon>
        <taxon>Pirellulales</taxon>
        <taxon>Pirellulaceae</taxon>
        <taxon>Rubripirellula</taxon>
    </lineage>
</organism>
<dbReference type="OrthoDB" id="9801689at2"/>
<keyword evidence="6" id="KW-0411">Iron-sulfur</keyword>
<comment type="cofactor">
    <cofactor evidence="1">
        <name>[4Fe-4S] cluster</name>
        <dbReference type="ChEBI" id="CHEBI:49883"/>
    </cofactor>
</comment>
<dbReference type="Proteomes" id="UP000317977">
    <property type="component" value="Unassembled WGS sequence"/>
</dbReference>
<evidence type="ECO:0000256" key="2">
    <source>
        <dbReference type="ARBA" id="ARBA00022485"/>
    </source>
</evidence>
<dbReference type="InterPro" id="IPR023404">
    <property type="entry name" value="rSAM_horseshoe"/>
</dbReference>
<dbReference type="EMBL" id="SJPX01000005">
    <property type="protein sequence ID" value="TWU48320.1"/>
    <property type="molecule type" value="Genomic_DNA"/>
</dbReference>
<proteinExistence type="predicted"/>
<gene>
    <name evidence="9" type="ORF">Poly59_51660</name>
</gene>
<dbReference type="InterPro" id="IPR039661">
    <property type="entry name" value="ELP3"/>
</dbReference>
<feature type="compositionally biased region" description="Basic and acidic residues" evidence="7">
    <location>
        <begin position="375"/>
        <end position="393"/>
    </location>
</feature>